<dbReference type="Pfam" id="PF13563">
    <property type="entry name" value="2_5_RNA_ligase2"/>
    <property type="match status" value="1"/>
</dbReference>
<reference evidence="1 2" key="1">
    <citation type="submission" date="2015-05" db="EMBL/GenBank/DDBJ databases">
        <title>Draft genome sequence of the bacterium Gordonia jacobaea a new member of the Gordonia genus.</title>
        <authorList>
            <person name="Jimenez-Galisteo G."/>
            <person name="Dominguez A."/>
            <person name="Munoz E."/>
            <person name="Vinas M."/>
        </authorList>
    </citation>
    <scope>NUCLEOTIDE SEQUENCE [LARGE SCALE GENOMIC DNA]</scope>
    <source>
        <strain evidence="2">mv1</strain>
    </source>
</reference>
<evidence type="ECO:0000313" key="2">
    <source>
        <dbReference type="Proteomes" id="UP000037247"/>
    </source>
</evidence>
<dbReference type="EMBL" id="LDTZ01000015">
    <property type="protein sequence ID" value="KNA91807.1"/>
    <property type="molecule type" value="Genomic_DNA"/>
</dbReference>
<organism evidence="1 2">
    <name type="scientific">Gordonia jacobaea</name>
    <dbReference type="NCBI Taxonomy" id="122202"/>
    <lineage>
        <taxon>Bacteria</taxon>
        <taxon>Bacillati</taxon>
        <taxon>Actinomycetota</taxon>
        <taxon>Actinomycetes</taxon>
        <taxon>Mycobacteriales</taxon>
        <taxon>Gordoniaceae</taxon>
        <taxon>Gordonia</taxon>
    </lineage>
</organism>
<evidence type="ECO:0000313" key="1">
    <source>
        <dbReference type="EMBL" id="KNA91807.1"/>
    </source>
</evidence>
<dbReference type="InterPro" id="IPR009097">
    <property type="entry name" value="Cyclic_Pdiesterase"/>
</dbReference>
<gene>
    <name evidence="1" type="ORF">ABW18_06165</name>
</gene>
<evidence type="ECO:0008006" key="3">
    <source>
        <dbReference type="Google" id="ProtNLM"/>
    </source>
</evidence>
<dbReference type="Gene3D" id="3.90.1140.10">
    <property type="entry name" value="Cyclic phosphodiesterase"/>
    <property type="match status" value="1"/>
</dbReference>
<dbReference type="Proteomes" id="UP000037247">
    <property type="component" value="Unassembled WGS sequence"/>
</dbReference>
<protein>
    <recommendedName>
        <fullName evidence="3">2'-5' RNA ligase family protein</fullName>
    </recommendedName>
</protein>
<proteinExistence type="predicted"/>
<comment type="caution">
    <text evidence="1">The sequence shown here is derived from an EMBL/GenBank/DDBJ whole genome shotgun (WGS) entry which is preliminary data.</text>
</comment>
<name>A0ABR5IDV0_9ACTN</name>
<sequence length="200" mass="21340">MAHSVEFLFDDESEVRLRMFWEALAASHLPNAGTNPSPTNRPHVTAAATRRIDPAADRAVRQCTAALPIPVTIGAPLIFGRGDRLVVALLVVPTARLLTAHLQLVEALSGHAFTADDEPGVFSHSLPGSWTPHVTMARRVHSDVLADVVAALDLPPRGIRAGATEDGGIRATITAIRRWDGDSRTDVVFDEYPDGSGSAS</sequence>
<keyword evidence="2" id="KW-1185">Reference proteome</keyword>
<accession>A0ABR5IDV0</accession>
<dbReference type="SUPFAM" id="SSF55144">
    <property type="entry name" value="LigT-like"/>
    <property type="match status" value="1"/>
</dbReference>
<dbReference type="RefSeq" id="WP_049698147.1">
    <property type="nucleotide sequence ID" value="NZ_LDTZ01000015.1"/>
</dbReference>